<keyword evidence="2" id="KW-1185">Reference proteome</keyword>
<name>A0A9C6U413_FRAOC</name>
<feature type="region of interest" description="Disordered" evidence="1">
    <location>
        <begin position="1"/>
        <end position="28"/>
    </location>
</feature>
<evidence type="ECO:0000256" key="1">
    <source>
        <dbReference type="SAM" id="MobiDB-lite"/>
    </source>
</evidence>
<accession>A0A9C6U413</accession>
<dbReference type="GeneID" id="113216227"/>
<protein>
    <submittedName>
        <fullName evidence="3">Uncharacterized protein LOC113216227 isoform X1</fullName>
    </submittedName>
</protein>
<sequence>MSDEEAGTSSAVLQPPLKKRRSTSNKSLTFAQKKSADLTLNNAIDNLDIRHVLKSDPLSSVVLSNYEKASVKKELDHTERTFVVHTVAAHLLILSTSLKDAHFKTVAGKLIKVFPKENEAAVHWEEPASRAGEQQQRLTLRSHLLSQAHAIRHRNTQNFPRFRRTVCLS</sequence>
<proteinExistence type="predicted"/>
<dbReference type="RefSeq" id="XP_052123187.1">
    <property type="nucleotide sequence ID" value="XM_052267227.1"/>
</dbReference>
<organism evidence="2 3">
    <name type="scientific">Frankliniella occidentalis</name>
    <name type="common">Western flower thrips</name>
    <name type="synonym">Euthrips occidentalis</name>
    <dbReference type="NCBI Taxonomy" id="133901"/>
    <lineage>
        <taxon>Eukaryota</taxon>
        <taxon>Metazoa</taxon>
        <taxon>Ecdysozoa</taxon>
        <taxon>Arthropoda</taxon>
        <taxon>Hexapoda</taxon>
        <taxon>Insecta</taxon>
        <taxon>Pterygota</taxon>
        <taxon>Neoptera</taxon>
        <taxon>Paraneoptera</taxon>
        <taxon>Thysanoptera</taxon>
        <taxon>Terebrantia</taxon>
        <taxon>Thripoidea</taxon>
        <taxon>Thripidae</taxon>
        <taxon>Frankliniella</taxon>
    </lineage>
</organism>
<evidence type="ECO:0000313" key="3">
    <source>
        <dbReference type="RefSeq" id="XP_052123187.1"/>
    </source>
</evidence>
<reference evidence="3" key="1">
    <citation type="submission" date="2025-08" db="UniProtKB">
        <authorList>
            <consortium name="RefSeq"/>
        </authorList>
    </citation>
    <scope>IDENTIFICATION</scope>
    <source>
        <tissue evidence="3">Whole organism</tissue>
    </source>
</reference>
<dbReference type="Proteomes" id="UP000504606">
    <property type="component" value="Unplaced"/>
</dbReference>
<dbReference type="AlphaFoldDB" id="A0A9C6U413"/>
<evidence type="ECO:0000313" key="2">
    <source>
        <dbReference type="Proteomes" id="UP000504606"/>
    </source>
</evidence>
<gene>
    <name evidence="3" type="primary">LOC113216227</name>
</gene>